<feature type="compositionally biased region" description="Basic and acidic residues" evidence="1">
    <location>
        <begin position="229"/>
        <end position="255"/>
    </location>
</feature>
<evidence type="ECO:0000256" key="1">
    <source>
        <dbReference type="SAM" id="MobiDB-lite"/>
    </source>
</evidence>
<proteinExistence type="predicted"/>
<name>A0A1Y2A5L0_9PLEO</name>
<keyword evidence="3" id="KW-1185">Reference proteome</keyword>
<feature type="region of interest" description="Disordered" evidence="1">
    <location>
        <begin position="196"/>
        <end position="329"/>
    </location>
</feature>
<feature type="compositionally biased region" description="Polar residues" evidence="1">
    <location>
        <begin position="108"/>
        <end position="120"/>
    </location>
</feature>
<dbReference type="Proteomes" id="UP000193144">
    <property type="component" value="Unassembled WGS sequence"/>
</dbReference>
<feature type="compositionally biased region" description="Pro residues" evidence="1">
    <location>
        <begin position="269"/>
        <end position="279"/>
    </location>
</feature>
<reference evidence="2 3" key="1">
    <citation type="submission" date="2016-07" db="EMBL/GenBank/DDBJ databases">
        <title>Pervasive Adenine N6-methylation of Active Genes in Fungi.</title>
        <authorList>
            <consortium name="DOE Joint Genome Institute"/>
            <person name="Mondo S.J."/>
            <person name="Dannebaum R.O."/>
            <person name="Kuo R.C."/>
            <person name="Labutti K."/>
            <person name="Haridas S."/>
            <person name="Kuo A."/>
            <person name="Salamov A."/>
            <person name="Ahrendt S.R."/>
            <person name="Lipzen A."/>
            <person name="Sullivan W."/>
            <person name="Andreopoulos W.B."/>
            <person name="Clum A."/>
            <person name="Lindquist E."/>
            <person name="Daum C."/>
            <person name="Ramamoorthy G.K."/>
            <person name="Gryganskyi A."/>
            <person name="Culley D."/>
            <person name="Magnuson J.K."/>
            <person name="James T.Y."/>
            <person name="O'Malley M.A."/>
            <person name="Stajich J.E."/>
            <person name="Spatafora J.W."/>
            <person name="Visel A."/>
            <person name="Grigoriev I.V."/>
        </authorList>
    </citation>
    <scope>NUCLEOTIDE SEQUENCE [LARGE SCALE GENOMIC DNA]</scope>
    <source>
        <strain evidence="2 3">CBS 115471</strain>
    </source>
</reference>
<organism evidence="2 3">
    <name type="scientific">Clohesyomyces aquaticus</name>
    <dbReference type="NCBI Taxonomy" id="1231657"/>
    <lineage>
        <taxon>Eukaryota</taxon>
        <taxon>Fungi</taxon>
        <taxon>Dikarya</taxon>
        <taxon>Ascomycota</taxon>
        <taxon>Pezizomycotina</taxon>
        <taxon>Dothideomycetes</taxon>
        <taxon>Pleosporomycetidae</taxon>
        <taxon>Pleosporales</taxon>
        <taxon>Lindgomycetaceae</taxon>
        <taxon>Clohesyomyces</taxon>
    </lineage>
</organism>
<feature type="compositionally biased region" description="Low complexity" evidence="1">
    <location>
        <begin position="86"/>
        <end position="102"/>
    </location>
</feature>
<dbReference type="EMBL" id="MCFA01000010">
    <property type="protein sequence ID" value="ORY17792.1"/>
    <property type="molecule type" value="Genomic_DNA"/>
</dbReference>
<feature type="compositionally biased region" description="Basic and acidic residues" evidence="1">
    <location>
        <begin position="318"/>
        <end position="329"/>
    </location>
</feature>
<feature type="region of interest" description="Disordered" evidence="1">
    <location>
        <begin position="82"/>
        <end position="120"/>
    </location>
</feature>
<evidence type="ECO:0000313" key="3">
    <source>
        <dbReference type="Proteomes" id="UP000193144"/>
    </source>
</evidence>
<feature type="compositionally biased region" description="Polar residues" evidence="1">
    <location>
        <begin position="197"/>
        <end position="206"/>
    </location>
</feature>
<accession>A0A1Y2A5L0</accession>
<protein>
    <submittedName>
        <fullName evidence="2">Uncharacterized protein</fullName>
    </submittedName>
</protein>
<evidence type="ECO:0000313" key="2">
    <source>
        <dbReference type="EMBL" id="ORY17792.1"/>
    </source>
</evidence>
<gene>
    <name evidence="2" type="ORF">BCR34DRAFT_596665</name>
</gene>
<comment type="caution">
    <text evidence="2">The sequence shown here is derived from an EMBL/GenBank/DDBJ whole genome shotgun (WGS) entry which is preliminary data.</text>
</comment>
<feature type="region of interest" description="Disordered" evidence="1">
    <location>
        <begin position="139"/>
        <end position="162"/>
    </location>
</feature>
<dbReference type="AlphaFoldDB" id="A0A1Y2A5L0"/>
<sequence length="329" mass="36072">MAIPFELEEWAKQYYVDRYRRTGSTWDKEQGLCVYAVPVATVDIDAKIGDEDEDEDEDVVQNIEHSSEFEAISYYEDAEIKSQDMSESTVGDDVSGSVNGDGDCTDGPYSSSAYSSPNHGPNIPNFSLSLGFNAQSFSAGTTSQTQHAPRDTSAPSTSHASSNADLDPYSALFSDVPSDVLLVVFQAGNFARDYRLQNPSRGVRQQQPERRDSGAYTDTSAHAFETEEAPERGEDVEVREEADPAPRARAHHEIGIENNGAEQGRAASPPDPQPQPQPHSHPHPHRDPVPENSPLAQRPHSNPNSPSVRVGQIMTFHVPEEVAPRAWDS</sequence>